<evidence type="ECO:0000313" key="5">
    <source>
        <dbReference type="Proteomes" id="UP001220940"/>
    </source>
</evidence>
<sequence length="184" mass="21359">MGKSKPLKTGYSNYSNSYINKLNKNDLTDQKINNTINQNNLKYSKGWFGFCFCLIVVIVVLFVLLFVNRGFGVSKKTQILDAVTISSGIGFLFHAIGFINRQNIFMMLKFKFKKLGIFLSLKKQREKKDFLYDHDNASNYIKTYEDYLTYAKEKNKASFKVFYITFLIYGILFLISIILSFSLS</sequence>
<dbReference type="EMBL" id="JAJHZP010000014">
    <property type="protein sequence ID" value="MDC4183480.1"/>
    <property type="molecule type" value="Genomic_DNA"/>
</dbReference>
<organism evidence="3 4">
    <name type="scientific">Mycoplasma bradburyae</name>
    <dbReference type="NCBI Taxonomy" id="2963128"/>
    <lineage>
        <taxon>Bacteria</taxon>
        <taxon>Bacillati</taxon>
        <taxon>Mycoplasmatota</taxon>
        <taxon>Mollicutes</taxon>
        <taxon>Mycoplasmataceae</taxon>
        <taxon>Mycoplasma</taxon>
    </lineage>
</organism>
<feature type="transmembrane region" description="Helical" evidence="1">
    <location>
        <begin position="47"/>
        <end position="67"/>
    </location>
</feature>
<keyword evidence="5" id="KW-1185">Reference proteome</keyword>
<feature type="transmembrane region" description="Helical" evidence="1">
    <location>
        <begin position="79"/>
        <end position="99"/>
    </location>
</feature>
<name>A0AAW6HNX7_9MOLU</name>
<gene>
    <name evidence="2" type="ORF">LNO68_00585</name>
    <name evidence="3" type="ORF">LNO71_02340</name>
</gene>
<keyword evidence="1" id="KW-0472">Membrane</keyword>
<proteinExistence type="predicted"/>
<dbReference type="Proteomes" id="UP001220940">
    <property type="component" value="Unassembled WGS sequence"/>
</dbReference>
<accession>A0AAW6HNX7</accession>
<evidence type="ECO:0008006" key="6">
    <source>
        <dbReference type="Google" id="ProtNLM"/>
    </source>
</evidence>
<dbReference type="Proteomes" id="UP001216384">
    <property type="component" value="Unassembled WGS sequence"/>
</dbReference>
<reference evidence="3 5" key="1">
    <citation type="submission" date="2021-11" db="EMBL/GenBank/DDBJ databases">
        <title>Description of Mycoplasma bradburyaesp. nov.from sea birds: a tribute to a great mycoplasmologist.</title>
        <authorList>
            <person name="Ramirez A.S."/>
            <person name="Poveda C."/>
            <person name="Suarez-Perez A."/>
            <person name="Rosales R.S."/>
            <person name="Dijkman R."/>
            <person name="Feberwee A."/>
            <person name="Spergser J."/>
            <person name="Szostak M.P."/>
            <person name="Ressel L."/>
            <person name="Calabuig P."/>
            <person name="Catania S."/>
            <person name="Gobbo F."/>
            <person name="Timofte D."/>
            <person name="Poveda J.B."/>
        </authorList>
    </citation>
    <scope>NUCLEOTIDE SEQUENCE</scope>
    <source>
        <strain evidence="2 5">T158</strain>
        <strain evidence="3">T264</strain>
    </source>
</reference>
<feature type="transmembrane region" description="Helical" evidence="1">
    <location>
        <begin position="161"/>
        <end position="183"/>
    </location>
</feature>
<evidence type="ECO:0000313" key="4">
    <source>
        <dbReference type="Proteomes" id="UP001216384"/>
    </source>
</evidence>
<evidence type="ECO:0000313" key="2">
    <source>
        <dbReference type="EMBL" id="MDC4181689.1"/>
    </source>
</evidence>
<evidence type="ECO:0000256" key="1">
    <source>
        <dbReference type="SAM" id="Phobius"/>
    </source>
</evidence>
<evidence type="ECO:0000313" key="3">
    <source>
        <dbReference type="EMBL" id="MDC4183480.1"/>
    </source>
</evidence>
<dbReference type="RefSeq" id="WP_255034411.1">
    <property type="nucleotide sequence ID" value="NZ_CP101414.1"/>
</dbReference>
<keyword evidence="1" id="KW-1133">Transmembrane helix</keyword>
<dbReference type="AlphaFoldDB" id="A0AAW6HNX7"/>
<dbReference type="EMBL" id="JAJHZM010000001">
    <property type="protein sequence ID" value="MDC4181689.1"/>
    <property type="molecule type" value="Genomic_DNA"/>
</dbReference>
<protein>
    <recommendedName>
        <fullName evidence="6">DUF3899 domain-containing protein</fullName>
    </recommendedName>
</protein>
<keyword evidence="1" id="KW-0812">Transmembrane</keyword>
<comment type="caution">
    <text evidence="3">The sequence shown here is derived from an EMBL/GenBank/DDBJ whole genome shotgun (WGS) entry which is preliminary data.</text>
</comment>